<dbReference type="Proteomes" id="UP000092583">
    <property type="component" value="Unassembled WGS sequence"/>
</dbReference>
<keyword evidence="2" id="KW-1185">Reference proteome</keyword>
<evidence type="ECO:0000313" key="1">
    <source>
        <dbReference type="EMBL" id="OCF54327.1"/>
    </source>
</evidence>
<reference evidence="1 2" key="1">
    <citation type="submission" date="2013-07" db="EMBL/GenBank/DDBJ databases">
        <title>The Genome Sequence of Kwoniella mangroviensis CBS10435.</title>
        <authorList>
            <consortium name="The Broad Institute Genome Sequencing Platform"/>
            <person name="Cuomo C."/>
            <person name="Litvintseva A."/>
            <person name="Chen Y."/>
            <person name="Heitman J."/>
            <person name="Sun S."/>
            <person name="Springer D."/>
            <person name="Dromer F."/>
            <person name="Young S.K."/>
            <person name="Zeng Q."/>
            <person name="Gargeya S."/>
            <person name="Fitzgerald M."/>
            <person name="Abouelleil A."/>
            <person name="Alvarado L."/>
            <person name="Berlin A.M."/>
            <person name="Chapman S.B."/>
            <person name="Dewar J."/>
            <person name="Goldberg J."/>
            <person name="Griggs A."/>
            <person name="Gujja S."/>
            <person name="Hansen M."/>
            <person name="Howarth C."/>
            <person name="Imamovic A."/>
            <person name="Larimer J."/>
            <person name="McCowan C."/>
            <person name="Murphy C."/>
            <person name="Pearson M."/>
            <person name="Priest M."/>
            <person name="Roberts A."/>
            <person name="Saif S."/>
            <person name="Shea T."/>
            <person name="Sykes S."/>
            <person name="Wortman J."/>
            <person name="Nusbaum C."/>
            <person name="Birren B."/>
        </authorList>
    </citation>
    <scope>NUCLEOTIDE SEQUENCE [LARGE SCALE GENOMIC DNA]</scope>
    <source>
        <strain evidence="1 2">CBS 10435</strain>
    </source>
</reference>
<sequence>MTIASLVARDPPSEEIHHGPLTDQHCANIAGSILILVACGMVSPSPSCDVGFDEALSVLMEITEWLKRFQTVWINAGDSATALLGLIGEIVMPAETRH</sequence>
<proteinExistence type="predicted"/>
<dbReference type="OrthoDB" id="2154091at2759"/>
<reference evidence="2" key="2">
    <citation type="submission" date="2013-12" db="EMBL/GenBank/DDBJ databases">
        <title>Evolution of pathogenesis and genome organization in the Tremellales.</title>
        <authorList>
            <person name="Cuomo C."/>
            <person name="Litvintseva A."/>
            <person name="Heitman J."/>
            <person name="Chen Y."/>
            <person name="Sun S."/>
            <person name="Springer D."/>
            <person name="Dromer F."/>
            <person name="Young S."/>
            <person name="Zeng Q."/>
            <person name="Chapman S."/>
            <person name="Gujja S."/>
            <person name="Saif S."/>
            <person name="Birren B."/>
        </authorList>
    </citation>
    <scope>NUCLEOTIDE SEQUENCE [LARGE SCALE GENOMIC DNA]</scope>
    <source>
        <strain evidence="2">CBS 10435</strain>
    </source>
</reference>
<gene>
    <name evidence="1" type="ORF">L486_08241</name>
</gene>
<protein>
    <submittedName>
        <fullName evidence="1">Uncharacterized protein</fullName>
    </submittedName>
</protein>
<evidence type="ECO:0000313" key="2">
    <source>
        <dbReference type="Proteomes" id="UP000092583"/>
    </source>
</evidence>
<name>A0A1B9IFT0_9TREE</name>
<dbReference type="AlphaFoldDB" id="A0A1B9IFT0"/>
<dbReference type="EMBL" id="KV700092">
    <property type="protein sequence ID" value="OCF54327.1"/>
    <property type="molecule type" value="Genomic_DNA"/>
</dbReference>
<accession>A0A1B9IFT0</accession>
<organism evidence="1 2">
    <name type="scientific">Kwoniella mangroviensis CBS 10435</name>
    <dbReference type="NCBI Taxonomy" id="1331196"/>
    <lineage>
        <taxon>Eukaryota</taxon>
        <taxon>Fungi</taxon>
        <taxon>Dikarya</taxon>
        <taxon>Basidiomycota</taxon>
        <taxon>Agaricomycotina</taxon>
        <taxon>Tremellomycetes</taxon>
        <taxon>Tremellales</taxon>
        <taxon>Cryptococcaceae</taxon>
        <taxon>Kwoniella</taxon>
    </lineage>
</organism>